<dbReference type="EMBL" id="FRAA01000005">
    <property type="protein sequence ID" value="SHK49745.1"/>
    <property type="molecule type" value="Genomic_DNA"/>
</dbReference>
<gene>
    <name evidence="2" type="ORF">SAMN04488028_105207</name>
</gene>
<keyword evidence="3" id="KW-1185">Reference proteome</keyword>
<proteinExistence type="predicted"/>
<name>A0A1M6SYF7_REIAG</name>
<feature type="chain" id="PRO_5013246322" description="DUF3575 domain-containing protein" evidence="1">
    <location>
        <begin position="20"/>
        <end position="195"/>
    </location>
</feature>
<dbReference type="RefSeq" id="WP_073123378.1">
    <property type="nucleotide sequence ID" value="NZ_FRAA01000005.1"/>
</dbReference>
<dbReference type="STRING" id="156994.SAMN04488028_105207"/>
<protein>
    <recommendedName>
        <fullName evidence="4">DUF3575 domain-containing protein</fullName>
    </recommendedName>
</protein>
<keyword evidence="1" id="KW-0732">Signal</keyword>
<sequence>MKTNLLLLVFMLWGFVSRAQTDVNLNIVNLLLFEASGSIDKGINENLSFGGFMGYYYGLPDLSTEDGYNNFFYIGPELKYYVLPQNGLDRFFVSVYAKYSNGEAKAADWDYYGNGALNQPVSKYNKFAFGIGLGSKWVTKNNIIFGFFGGVDRNLVSNYDNQAYLDQEPGDTDDEYFGFKIGAHVGYRFGTNKND</sequence>
<feature type="signal peptide" evidence="1">
    <location>
        <begin position="1"/>
        <end position="19"/>
    </location>
</feature>
<dbReference type="Proteomes" id="UP000184474">
    <property type="component" value="Unassembled WGS sequence"/>
</dbReference>
<evidence type="ECO:0000313" key="2">
    <source>
        <dbReference type="EMBL" id="SHK49745.1"/>
    </source>
</evidence>
<evidence type="ECO:0000313" key="3">
    <source>
        <dbReference type="Proteomes" id="UP000184474"/>
    </source>
</evidence>
<reference evidence="3" key="1">
    <citation type="submission" date="2016-11" db="EMBL/GenBank/DDBJ databases">
        <authorList>
            <person name="Varghese N."/>
            <person name="Submissions S."/>
        </authorList>
    </citation>
    <scope>NUCLEOTIDE SEQUENCE [LARGE SCALE GENOMIC DNA]</scope>
    <source>
        <strain evidence="3">DSM 26134</strain>
    </source>
</reference>
<accession>A0A1M6SYF7</accession>
<organism evidence="2 3">
    <name type="scientific">Reichenbachiella agariperforans</name>
    <dbReference type="NCBI Taxonomy" id="156994"/>
    <lineage>
        <taxon>Bacteria</taxon>
        <taxon>Pseudomonadati</taxon>
        <taxon>Bacteroidota</taxon>
        <taxon>Cytophagia</taxon>
        <taxon>Cytophagales</taxon>
        <taxon>Reichenbachiellaceae</taxon>
        <taxon>Reichenbachiella</taxon>
    </lineage>
</organism>
<evidence type="ECO:0000256" key="1">
    <source>
        <dbReference type="SAM" id="SignalP"/>
    </source>
</evidence>
<dbReference type="AlphaFoldDB" id="A0A1M6SYF7"/>
<evidence type="ECO:0008006" key="4">
    <source>
        <dbReference type="Google" id="ProtNLM"/>
    </source>
</evidence>